<dbReference type="EMBL" id="BONF01000030">
    <property type="protein sequence ID" value="GIF83696.1"/>
    <property type="molecule type" value="Genomic_DNA"/>
</dbReference>
<feature type="transmembrane region" description="Helical" evidence="7">
    <location>
        <begin position="218"/>
        <end position="243"/>
    </location>
</feature>
<gene>
    <name evidence="9" type="ORF">Cba03nite_50450</name>
</gene>
<evidence type="ECO:0000256" key="3">
    <source>
        <dbReference type="ARBA" id="ARBA00022692"/>
    </source>
</evidence>
<keyword evidence="3 7" id="KW-0812">Transmembrane</keyword>
<dbReference type="GO" id="GO:0016020">
    <property type="term" value="C:membrane"/>
    <property type="evidence" value="ECO:0007669"/>
    <property type="project" value="UniProtKB-SubCell"/>
</dbReference>
<feature type="transmembrane region" description="Helical" evidence="7">
    <location>
        <begin position="15"/>
        <end position="37"/>
    </location>
</feature>
<feature type="transmembrane region" description="Helical" evidence="7">
    <location>
        <begin position="147"/>
        <end position="166"/>
    </location>
</feature>
<dbReference type="AlphaFoldDB" id="A0A8J3NLD0"/>
<feature type="transmembrane region" description="Helical" evidence="7">
    <location>
        <begin position="329"/>
        <end position="350"/>
    </location>
</feature>
<dbReference type="PANTHER" id="PTHR32468">
    <property type="entry name" value="CATION/H + ANTIPORTER"/>
    <property type="match status" value="1"/>
</dbReference>
<evidence type="ECO:0000313" key="9">
    <source>
        <dbReference type="EMBL" id="GIF83696.1"/>
    </source>
</evidence>
<feature type="transmembrane region" description="Helical" evidence="7">
    <location>
        <begin position="297"/>
        <end position="317"/>
    </location>
</feature>
<dbReference type="InterPro" id="IPR006153">
    <property type="entry name" value="Cation/H_exchanger_TM"/>
</dbReference>
<name>A0A8J3NLD0_9ACTN</name>
<feature type="transmembrane region" description="Helical" evidence="7">
    <location>
        <begin position="192"/>
        <end position="212"/>
    </location>
</feature>
<feature type="transmembrane region" description="Helical" evidence="7">
    <location>
        <begin position="255"/>
        <end position="285"/>
    </location>
</feature>
<protein>
    <recommendedName>
        <fullName evidence="8">Cation/H+ exchanger transmembrane domain-containing protein</fullName>
    </recommendedName>
</protein>
<comment type="subcellular location">
    <subcellularLocation>
        <location evidence="1">Membrane</location>
        <topology evidence="1">Multi-pass membrane protein</topology>
    </subcellularLocation>
</comment>
<keyword evidence="5" id="KW-0406">Ion transport</keyword>
<comment type="caution">
    <text evidence="9">The sequence shown here is derived from an EMBL/GenBank/DDBJ whole genome shotgun (WGS) entry which is preliminary data.</text>
</comment>
<feature type="transmembrane region" description="Helical" evidence="7">
    <location>
        <begin position="84"/>
        <end position="106"/>
    </location>
</feature>
<organism evidence="9 10">
    <name type="scientific">Catellatospora bangladeshensis</name>
    <dbReference type="NCBI Taxonomy" id="310355"/>
    <lineage>
        <taxon>Bacteria</taxon>
        <taxon>Bacillati</taxon>
        <taxon>Actinomycetota</taxon>
        <taxon>Actinomycetes</taxon>
        <taxon>Micromonosporales</taxon>
        <taxon>Micromonosporaceae</taxon>
        <taxon>Catellatospora</taxon>
    </lineage>
</organism>
<accession>A0A8J3NLD0</accession>
<evidence type="ECO:0000256" key="7">
    <source>
        <dbReference type="SAM" id="Phobius"/>
    </source>
</evidence>
<dbReference type="Gene3D" id="1.20.1530.20">
    <property type="match status" value="1"/>
</dbReference>
<evidence type="ECO:0000313" key="10">
    <source>
        <dbReference type="Proteomes" id="UP000601223"/>
    </source>
</evidence>
<dbReference type="Proteomes" id="UP000601223">
    <property type="component" value="Unassembled WGS sequence"/>
</dbReference>
<evidence type="ECO:0000256" key="2">
    <source>
        <dbReference type="ARBA" id="ARBA00022448"/>
    </source>
</evidence>
<evidence type="ECO:0000256" key="6">
    <source>
        <dbReference type="ARBA" id="ARBA00023136"/>
    </source>
</evidence>
<keyword evidence="2" id="KW-0813">Transport</keyword>
<dbReference type="RefSeq" id="WP_239125999.1">
    <property type="nucleotide sequence ID" value="NZ_BONF01000030.1"/>
</dbReference>
<keyword evidence="6 7" id="KW-0472">Membrane</keyword>
<dbReference type="InterPro" id="IPR050794">
    <property type="entry name" value="CPA2_transporter"/>
</dbReference>
<feature type="transmembrane region" description="Helical" evidence="7">
    <location>
        <begin position="394"/>
        <end position="412"/>
    </location>
</feature>
<feature type="domain" description="Cation/H+ exchanger transmembrane" evidence="8">
    <location>
        <begin position="29"/>
        <end position="413"/>
    </location>
</feature>
<dbReference type="PANTHER" id="PTHR32468:SF0">
    <property type="entry name" value="K(+)_H(+) ANTIPORTER 1"/>
    <property type="match status" value="1"/>
</dbReference>
<feature type="transmembrane region" description="Helical" evidence="7">
    <location>
        <begin position="118"/>
        <end position="141"/>
    </location>
</feature>
<feature type="transmembrane region" description="Helical" evidence="7">
    <location>
        <begin position="49"/>
        <end position="72"/>
    </location>
</feature>
<dbReference type="GO" id="GO:1902600">
    <property type="term" value="P:proton transmembrane transport"/>
    <property type="evidence" value="ECO:0007669"/>
    <property type="project" value="InterPro"/>
</dbReference>
<evidence type="ECO:0000256" key="4">
    <source>
        <dbReference type="ARBA" id="ARBA00022989"/>
    </source>
</evidence>
<evidence type="ECO:0000256" key="1">
    <source>
        <dbReference type="ARBA" id="ARBA00004141"/>
    </source>
</evidence>
<evidence type="ECO:0000259" key="8">
    <source>
        <dbReference type="Pfam" id="PF00999"/>
    </source>
</evidence>
<evidence type="ECO:0000256" key="5">
    <source>
        <dbReference type="ARBA" id="ARBA00023065"/>
    </source>
</evidence>
<dbReference type="InterPro" id="IPR038770">
    <property type="entry name" value="Na+/solute_symporter_sf"/>
</dbReference>
<proteinExistence type="predicted"/>
<dbReference type="Pfam" id="PF00999">
    <property type="entry name" value="Na_H_Exchanger"/>
    <property type="match status" value="1"/>
</dbReference>
<keyword evidence="10" id="KW-1185">Reference proteome</keyword>
<reference evidence="9 10" key="1">
    <citation type="submission" date="2021-01" db="EMBL/GenBank/DDBJ databases">
        <title>Whole genome shotgun sequence of Catellatospora bangladeshensis NBRC 107357.</title>
        <authorList>
            <person name="Komaki H."/>
            <person name="Tamura T."/>
        </authorList>
    </citation>
    <scope>NUCLEOTIDE SEQUENCE [LARGE SCALE GENOMIC DNA]</scope>
    <source>
        <strain evidence="9 10">NBRC 107357</strain>
    </source>
</reference>
<dbReference type="GO" id="GO:0015297">
    <property type="term" value="F:antiporter activity"/>
    <property type="evidence" value="ECO:0007669"/>
    <property type="project" value="InterPro"/>
</dbReference>
<keyword evidence="4 7" id="KW-1133">Transmembrane helix</keyword>
<sequence length="449" mass="46643">MTFAFEPAPPIPAHAVLLFLLQVATLLLVAVVLGRLAERLKMPAIVGELFTGVLLGPSLLGALAPGFSAWLLPNEASQVHLLDAVGLLGVMLLVGITGAHLDLGLIRRRGVTAVRISLCGLLLPLGFGIALSFALPAAIVPDGVSRTVFALFLGVAMCVSAIPVIAKTLTDMRLLHRDIGQLTIAAGTVDDAVGWLLLSVVSAMATIGLSAWQVTRSVLFLVGFVAFAAVLGRPLVSGALRLAGRSDNRGTTPAVVAGLMVLGGAVTHLLGLEAVFGAFVVGMIVGRPGVVDPERLAPLRTVVLSVLAPIFLATAGLRIDLTVLGDPTMFLIALAVLAVAILGKFIGAYLGAWMSGLNRWEGLALGAGLNARGVVEVVVAMVGLRVGVLNTTSYTIIVLVAVVTSLMAPPVLRYAMRRVNQSAEEHARRLAHEAWSTPVYPAAERAGAR</sequence>